<dbReference type="AlphaFoldDB" id="A0A8J3EHK6"/>
<dbReference type="InterPro" id="IPR006357">
    <property type="entry name" value="HAD-SF_hydro_IIA"/>
</dbReference>
<evidence type="ECO:0000313" key="1">
    <source>
        <dbReference type="EMBL" id="GGG79531.1"/>
    </source>
</evidence>
<name>A0A8J3EHK6_9RHOB</name>
<dbReference type="Proteomes" id="UP000617145">
    <property type="component" value="Unassembled WGS sequence"/>
</dbReference>
<dbReference type="GO" id="GO:0005737">
    <property type="term" value="C:cytoplasm"/>
    <property type="evidence" value="ECO:0007669"/>
    <property type="project" value="TreeGrafter"/>
</dbReference>
<reference evidence="1" key="1">
    <citation type="journal article" date="2014" name="Int. J. Syst. Evol. Microbiol.">
        <title>Complete genome sequence of Corynebacterium casei LMG S-19264T (=DSM 44701T), isolated from a smear-ripened cheese.</title>
        <authorList>
            <consortium name="US DOE Joint Genome Institute (JGI-PGF)"/>
            <person name="Walter F."/>
            <person name="Albersmeier A."/>
            <person name="Kalinowski J."/>
            <person name="Ruckert C."/>
        </authorList>
    </citation>
    <scope>NUCLEOTIDE SEQUENCE</scope>
    <source>
        <strain evidence="1">CGMCC 1.15762</strain>
    </source>
</reference>
<accession>A0A8J3EHK6</accession>
<organism evidence="1 2">
    <name type="scientific">Salipiger pallidus</name>
    <dbReference type="NCBI Taxonomy" id="1775170"/>
    <lineage>
        <taxon>Bacteria</taxon>
        <taxon>Pseudomonadati</taxon>
        <taxon>Pseudomonadota</taxon>
        <taxon>Alphaproteobacteria</taxon>
        <taxon>Rhodobacterales</taxon>
        <taxon>Roseobacteraceae</taxon>
        <taxon>Salipiger</taxon>
    </lineage>
</organism>
<evidence type="ECO:0000313" key="2">
    <source>
        <dbReference type="Proteomes" id="UP000617145"/>
    </source>
</evidence>
<dbReference type="Pfam" id="PF13242">
    <property type="entry name" value="Hydrolase_like"/>
    <property type="match status" value="1"/>
</dbReference>
<comment type="caution">
    <text evidence="1">The sequence shown here is derived from an EMBL/GenBank/DDBJ whole genome shotgun (WGS) entry which is preliminary data.</text>
</comment>
<dbReference type="Pfam" id="PF13344">
    <property type="entry name" value="Hydrolase_6"/>
    <property type="match status" value="1"/>
</dbReference>
<dbReference type="GO" id="GO:0016791">
    <property type="term" value="F:phosphatase activity"/>
    <property type="evidence" value="ECO:0007669"/>
    <property type="project" value="TreeGrafter"/>
</dbReference>
<protein>
    <submittedName>
        <fullName evidence="1">Acid sugar phosphatase</fullName>
    </submittedName>
</protein>
<dbReference type="PANTHER" id="PTHR19288">
    <property type="entry name" value="4-NITROPHENYLPHOSPHATASE-RELATED"/>
    <property type="match status" value="1"/>
</dbReference>
<dbReference type="InterPro" id="IPR036412">
    <property type="entry name" value="HAD-like_sf"/>
</dbReference>
<reference evidence="1" key="2">
    <citation type="submission" date="2020-09" db="EMBL/GenBank/DDBJ databases">
        <authorList>
            <person name="Sun Q."/>
            <person name="Zhou Y."/>
        </authorList>
    </citation>
    <scope>NUCLEOTIDE SEQUENCE</scope>
    <source>
        <strain evidence="1">CGMCC 1.15762</strain>
    </source>
</reference>
<gene>
    <name evidence="1" type="ORF">GCM10011415_30910</name>
</gene>
<sequence length="255" mass="26317">MTDPAVTVGDRFTRARAQLGRATRILCDLDGCIVSGDRLLPGAKRFAKAMGDRLVIVSNNSSDTRETLSRRLTALGLPVAPAAIVLAGEAALEAARQEAPGGRLCLLASDALTGMARAMGFDPMAERAEAVVLCRDTALCLGRLEMALRHLSRGVPLVVANPDLTHPGPDGPAIETGALLTLLQACHDPVRVVHVGKPAPLLFRRALGGVAPGDAVMLGDNPATDISGARAMGMAAIRLAAPGGPCGFPTLQDLA</sequence>
<keyword evidence="2" id="KW-1185">Reference proteome</keyword>
<proteinExistence type="predicted"/>
<dbReference type="RefSeq" id="WP_188791124.1">
    <property type="nucleotide sequence ID" value="NZ_BMJV01000006.1"/>
</dbReference>
<dbReference type="EMBL" id="BMJV01000006">
    <property type="protein sequence ID" value="GGG79531.1"/>
    <property type="molecule type" value="Genomic_DNA"/>
</dbReference>
<dbReference type="Gene3D" id="3.40.50.1000">
    <property type="entry name" value="HAD superfamily/HAD-like"/>
    <property type="match status" value="2"/>
</dbReference>
<dbReference type="PANTHER" id="PTHR19288:SF46">
    <property type="entry name" value="HALOACID DEHALOGENASE-LIKE HYDROLASE DOMAIN-CONTAINING PROTEIN 2"/>
    <property type="match status" value="1"/>
</dbReference>
<dbReference type="SUPFAM" id="SSF56784">
    <property type="entry name" value="HAD-like"/>
    <property type="match status" value="1"/>
</dbReference>
<dbReference type="InterPro" id="IPR023214">
    <property type="entry name" value="HAD_sf"/>
</dbReference>